<dbReference type="PATRIC" id="fig|1423760.3.peg.1457"/>
<keyword evidence="4" id="KW-0067">ATP-binding</keyword>
<name>A0A0R1UAL2_9LACO</name>
<evidence type="ECO:0000256" key="4">
    <source>
        <dbReference type="PIRSR" id="PIRSR000705-3"/>
    </source>
</evidence>
<dbReference type="SUPFAM" id="SSF52540">
    <property type="entry name" value="P-loop containing nucleoside triphosphate hydrolases"/>
    <property type="match status" value="1"/>
</dbReference>
<dbReference type="InterPro" id="IPR050566">
    <property type="entry name" value="Deoxyribonucleoside_kinase"/>
</dbReference>
<dbReference type="GO" id="GO:0005524">
    <property type="term" value="F:ATP binding"/>
    <property type="evidence" value="ECO:0007669"/>
    <property type="project" value="UniProtKB-KW"/>
</dbReference>
<dbReference type="GO" id="GO:0005737">
    <property type="term" value="C:cytoplasm"/>
    <property type="evidence" value="ECO:0007669"/>
    <property type="project" value="TreeGrafter"/>
</dbReference>
<evidence type="ECO:0000256" key="1">
    <source>
        <dbReference type="ARBA" id="ARBA00007420"/>
    </source>
</evidence>
<accession>A0A0R1UAL2</accession>
<sequence>MFMIVLAGTIGAGKTSLTQMLAEHLGTKAYYESVDDNPILPLFYQDPQKYGFLLQIYFLNRRLDEIKEAAQHKLSVLDRSIFEDNLLFRLNADLGRATGTEADIYSSLLGNMLEELPNQPLAKKPSLLIHIKVSFPTMLERIKKRGRAYEQIDADPSLYQYYEELNQRYVDWYVHYDESPKMMIDGDKYNFVESPAAAKQVLAMVDQKLTELNLK</sequence>
<evidence type="ECO:0000259" key="5">
    <source>
        <dbReference type="Pfam" id="PF01712"/>
    </source>
</evidence>
<dbReference type="Proteomes" id="UP000050816">
    <property type="component" value="Unassembled WGS sequence"/>
</dbReference>
<comment type="similarity">
    <text evidence="1">Belongs to the DCK/DGK family.</text>
</comment>
<evidence type="ECO:0000313" key="6">
    <source>
        <dbReference type="EMBL" id="KRL90381.1"/>
    </source>
</evidence>
<gene>
    <name evidence="6" type="ORF">FC43_GL001390</name>
</gene>
<feature type="binding site" evidence="3">
    <location>
        <position position="150"/>
    </location>
    <ligand>
        <name>substrate</name>
    </ligand>
</feature>
<feature type="binding site" evidence="3">
    <location>
        <position position="44"/>
    </location>
    <ligand>
        <name>substrate</name>
    </ligand>
</feature>
<proteinExistence type="inferred from homology"/>
<keyword evidence="6" id="KW-0418">Kinase</keyword>
<dbReference type="EMBL" id="AZFK01000030">
    <property type="protein sequence ID" value="KRL90381.1"/>
    <property type="molecule type" value="Genomic_DNA"/>
</dbReference>
<feature type="domain" description="Deoxynucleoside kinase" evidence="5">
    <location>
        <begin position="4"/>
        <end position="206"/>
    </location>
</feature>
<dbReference type="PANTHER" id="PTHR10513">
    <property type="entry name" value="DEOXYNUCLEOSIDE KINASE"/>
    <property type="match status" value="1"/>
</dbReference>
<dbReference type="Pfam" id="PF01712">
    <property type="entry name" value="dNK"/>
    <property type="match status" value="1"/>
</dbReference>
<dbReference type="CDD" id="cd01673">
    <property type="entry name" value="dNK"/>
    <property type="match status" value="1"/>
</dbReference>
<comment type="caution">
    <text evidence="6">The sequence shown here is derived from an EMBL/GenBank/DDBJ whole genome shotgun (WGS) entry which is preliminary data.</text>
</comment>
<evidence type="ECO:0000256" key="2">
    <source>
        <dbReference type="PIRSR" id="PIRSR000705-1"/>
    </source>
</evidence>
<dbReference type="InterPro" id="IPR002624">
    <property type="entry name" value="DCK/DGK"/>
</dbReference>
<protein>
    <submittedName>
        <fullName evidence="6">Deoxyadenosine kinase</fullName>
    </submittedName>
</protein>
<dbReference type="GO" id="GO:0019136">
    <property type="term" value="F:deoxynucleoside kinase activity"/>
    <property type="evidence" value="ECO:0007669"/>
    <property type="project" value="InterPro"/>
</dbReference>
<reference evidence="6 7" key="1">
    <citation type="journal article" date="2015" name="Genome Announc.">
        <title>Expanding the biotechnology potential of lactobacilli through comparative genomics of 213 strains and associated genera.</title>
        <authorList>
            <person name="Sun Z."/>
            <person name="Harris H.M."/>
            <person name="McCann A."/>
            <person name="Guo C."/>
            <person name="Argimon S."/>
            <person name="Zhang W."/>
            <person name="Yang X."/>
            <person name="Jeffery I.B."/>
            <person name="Cooney J.C."/>
            <person name="Kagawa T.F."/>
            <person name="Liu W."/>
            <person name="Song Y."/>
            <person name="Salvetti E."/>
            <person name="Wrobel A."/>
            <person name="Rasinkangas P."/>
            <person name="Parkhill J."/>
            <person name="Rea M.C."/>
            <person name="O'Sullivan O."/>
            <person name="Ritari J."/>
            <person name="Douillard F.P."/>
            <person name="Paul Ross R."/>
            <person name="Yang R."/>
            <person name="Briner A.E."/>
            <person name="Felis G.E."/>
            <person name="de Vos W.M."/>
            <person name="Barrangou R."/>
            <person name="Klaenhammer T.R."/>
            <person name="Caufield P.W."/>
            <person name="Cui Y."/>
            <person name="Zhang H."/>
            <person name="O'Toole P.W."/>
        </authorList>
    </citation>
    <scope>NUCLEOTIDE SEQUENCE [LARGE SCALE GENOMIC DNA]</scope>
    <source>
        <strain evidence="6 7">DSM 15946</strain>
    </source>
</reference>
<evidence type="ECO:0000313" key="7">
    <source>
        <dbReference type="Proteomes" id="UP000050816"/>
    </source>
</evidence>
<evidence type="ECO:0000256" key="3">
    <source>
        <dbReference type="PIRSR" id="PIRSR000705-2"/>
    </source>
</evidence>
<dbReference type="Gene3D" id="3.40.50.300">
    <property type="entry name" value="P-loop containing nucleotide triphosphate hydrolases"/>
    <property type="match status" value="1"/>
</dbReference>
<keyword evidence="4" id="KW-0547">Nucleotide-binding</keyword>
<dbReference type="AlphaFoldDB" id="A0A0R1UAL2"/>
<dbReference type="InterPro" id="IPR027417">
    <property type="entry name" value="P-loop_NTPase"/>
</dbReference>
<feature type="binding site" evidence="3">
    <location>
        <position position="55"/>
    </location>
    <ligand>
        <name>substrate</name>
    </ligand>
</feature>
<dbReference type="PANTHER" id="PTHR10513:SF35">
    <property type="entry name" value="DEOXYADENOSINE KINASE"/>
    <property type="match status" value="1"/>
</dbReference>
<feature type="binding site" evidence="4">
    <location>
        <begin position="8"/>
        <end position="16"/>
    </location>
    <ligand>
        <name>ATP</name>
        <dbReference type="ChEBI" id="CHEBI:30616"/>
    </ligand>
</feature>
<dbReference type="InterPro" id="IPR031314">
    <property type="entry name" value="DNK_dom"/>
</dbReference>
<feature type="active site" description="Proton acceptor" evidence="2">
    <location>
        <position position="78"/>
    </location>
</feature>
<feature type="binding site" evidence="4">
    <location>
        <begin position="141"/>
        <end position="145"/>
    </location>
    <ligand>
        <name>ATP</name>
        <dbReference type="ChEBI" id="CHEBI:30616"/>
    </ligand>
</feature>
<keyword evidence="6" id="KW-0808">Transferase</keyword>
<feature type="binding site" evidence="3">
    <location>
        <position position="79"/>
    </location>
    <ligand>
        <name>substrate</name>
    </ligand>
</feature>
<dbReference type="PIRSF" id="PIRSF000705">
    <property type="entry name" value="DNK"/>
    <property type="match status" value="1"/>
</dbReference>
<feature type="binding site" evidence="3">
    <location>
        <position position="32"/>
    </location>
    <ligand>
        <name>substrate</name>
    </ligand>
</feature>
<organism evidence="6 7">
    <name type="scientific">Limosilactobacillus ingluviei DSM 15946</name>
    <dbReference type="NCBI Taxonomy" id="1423760"/>
    <lineage>
        <taxon>Bacteria</taxon>
        <taxon>Bacillati</taxon>
        <taxon>Bacillota</taxon>
        <taxon>Bacilli</taxon>
        <taxon>Lactobacillales</taxon>
        <taxon>Lactobacillaceae</taxon>
        <taxon>Limosilactobacillus</taxon>
    </lineage>
</organism>
<feature type="binding site" evidence="3">
    <location>
        <position position="84"/>
    </location>
    <ligand>
        <name>substrate</name>
    </ligand>
</feature>